<dbReference type="GO" id="GO:0006508">
    <property type="term" value="P:proteolysis"/>
    <property type="evidence" value="ECO:0007669"/>
    <property type="project" value="UniProtKB-KW"/>
</dbReference>
<dbReference type="Pfam" id="PF02225">
    <property type="entry name" value="PA"/>
    <property type="match status" value="1"/>
</dbReference>
<evidence type="ECO:0000259" key="2">
    <source>
        <dbReference type="Pfam" id="PF02225"/>
    </source>
</evidence>
<dbReference type="Proteomes" id="UP000275910">
    <property type="component" value="Unassembled WGS sequence"/>
</dbReference>
<dbReference type="InterPro" id="IPR003137">
    <property type="entry name" value="PA_domain"/>
</dbReference>
<accession>A0A3N2RKD8</accession>
<dbReference type="InterPro" id="IPR046450">
    <property type="entry name" value="PA_dom_sf"/>
</dbReference>
<evidence type="ECO:0000313" key="4">
    <source>
        <dbReference type="Proteomes" id="UP000275910"/>
    </source>
</evidence>
<dbReference type="AlphaFoldDB" id="A0A3N2RKD8"/>
<organism evidence="3 4">
    <name type="scientific">Lysobacter enzymogenes</name>
    <dbReference type="NCBI Taxonomy" id="69"/>
    <lineage>
        <taxon>Bacteria</taxon>
        <taxon>Pseudomonadati</taxon>
        <taxon>Pseudomonadota</taxon>
        <taxon>Gammaproteobacteria</taxon>
        <taxon>Lysobacterales</taxon>
        <taxon>Lysobacteraceae</taxon>
        <taxon>Lysobacter</taxon>
    </lineage>
</organism>
<feature type="domain" description="PA" evidence="2">
    <location>
        <begin position="307"/>
        <end position="392"/>
    </location>
</feature>
<protein>
    <submittedName>
        <fullName evidence="3">Serine protease</fullName>
    </submittedName>
</protein>
<feature type="signal peptide" evidence="1">
    <location>
        <begin position="1"/>
        <end position="22"/>
    </location>
</feature>
<name>A0A3N2RKD8_LYSEN</name>
<feature type="chain" id="PRO_5018097568" evidence="1">
    <location>
        <begin position="23"/>
        <end position="551"/>
    </location>
</feature>
<proteinExistence type="predicted"/>
<gene>
    <name evidence="3" type="ORF">D9T17_07060</name>
</gene>
<keyword evidence="3" id="KW-0645">Protease</keyword>
<evidence type="ECO:0000256" key="1">
    <source>
        <dbReference type="SAM" id="SignalP"/>
    </source>
</evidence>
<keyword evidence="1" id="KW-0732">Signal</keyword>
<dbReference type="SUPFAM" id="SSF52025">
    <property type="entry name" value="PA domain"/>
    <property type="match status" value="1"/>
</dbReference>
<evidence type="ECO:0000313" key="3">
    <source>
        <dbReference type="EMBL" id="ROU07950.1"/>
    </source>
</evidence>
<dbReference type="Gene3D" id="3.50.30.30">
    <property type="match status" value="1"/>
</dbReference>
<keyword evidence="3" id="KW-0378">Hydrolase</keyword>
<sequence>MKKRSLALAVAATLLFGSYAHAAKIVLVNEDDPGVGLNETTPATPVGGNPGTTLGQQRVIAYTYAMDLWGALLKSDAEIRVQGSFAPLACYLQSNGSPYIVLGQASGLGRVRGNQIPGAALAEAWYPVALANAIAGKDLDAEEDDIYTAFSSAIDQPDCRAIGGPGWHYGLRGNGDNADGKSNFLNVIMHEIGHGLGVSGYGYPGIGTPWDYTARSNQFDKLLPAIASYADLNKATTTPGDVVWTGARANASAGLMAEHRLTLKAALPQPATYDIAPAYFGPLDPAKFPRGAIVTVLDEAPAGQTPTSLACDGMYGKPKIANGEALRGKIALVDRGICRTGVQALAVQKYGAIGLISVSNEPGDPVTPSPGQVGSQVAIPVIGVSQTAGAALRSGTASSAGLSRDNARFFGLDAAKRLRLYTPALRAGGSTLSHVDTDMSPNALMEPRESATLMAHINVDVALDMFEDMGWPTTRGQTARLGNCDTTVPMVRDGFVPGANIVAHYKMCDRAFGGSNSKFRKCMTEQLQLLRDQDHISGREFGQTQKCVAKR</sequence>
<reference evidence="3 4" key="1">
    <citation type="submission" date="2018-10" db="EMBL/GenBank/DDBJ databases">
        <title>The genome of Lysobacter enzymogenes OH11.</title>
        <authorList>
            <person name="Liu F."/>
            <person name="Zhao Y."/>
            <person name="Qian G."/>
            <person name="Chen Y."/>
            <person name="Xu H."/>
        </authorList>
    </citation>
    <scope>NUCLEOTIDE SEQUENCE [LARGE SCALE GENOMIC DNA]</scope>
    <source>
        <strain evidence="3 4">OH11</strain>
    </source>
</reference>
<comment type="caution">
    <text evidence="3">The sequence shown here is derived from an EMBL/GenBank/DDBJ whole genome shotgun (WGS) entry which is preliminary data.</text>
</comment>
<dbReference type="GO" id="GO:0008233">
    <property type="term" value="F:peptidase activity"/>
    <property type="evidence" value="ECO:0007669"/>
    <property type="project" value="UniProtKB-KW"/>
</dbReference>
<dbReference type="EMBL" id="RCTY01000019">
    <property type="protein sequence ID" value="ROU07950.1"/>
    <property type="molecule type" value="Genomic_DNA"/>
</dbReference>
<dbReference type="RefSeq" id="WP_123646768.1">
    <property type="nucleotide sequence ID" value="NZ_RCTY01000019.1"/>
</dbReference>